<evidence type="ECO:0000256" key="8">
    <source>
        <dbReference type="ARBA" id="ARBA00023239"/>
    </source>
</evidence>
<comment type="function">
    <text evidence="2 9">Catalyzes the dehydration of D-mannonate.</text>
</comment>
<dbReference type="GO" id="GO:0008198">
    <property type="term" value="F:ferrous iron binding"/>
    <property type="evidence" value="ECO:0007669"/>
    <property type="project" value="TreeGrafter"/>
</dbReference>
<dbReference type="NCBIfam" id="TIGR00695">
    <property type="entry name" value="uxuA"/>
    <property type="match status" value="1"/>
</dbReference>
<dbReference type="PIRSF" id="PIRSF016049">
    <property type="entry name" value="Man_dehyd"/>
    <property type="match status" value="1"/>
</dbReference>
<comment type="similarity">
    <text evidence="4 9">Belongs to the mannonate dehydratase family.</text>
</comment>
<dbReference type="PANTHER" id="PTHR30387">
    <property type="entry name" value="MANNONATE DEHYDRATASE"/>
    <property type="match status" value="1"/>
</dbReference>
<keyword evidence="7 9" id="KW-0464">Manganese</keyword>
<evidence type="ECO:0000256" key="7">
    <source>
        <dbReference type="ARBA" id="ARBA00023211"/>
    </source>
</evidence>
<dbReference type="HAMAP" id="MF_00106">
    <property type="entry name" value="UxuA"/>
    <property type="match status" value="1"/>
</dbReference>
<evidence type="ECO:0000256" key="1">
    <source>
        <dbReference type="ARBA" id="ARBA00001794"/>
    </source>
</evidence>
<dbReference type="PANTHER" id="PTHR30387:SF2">
    <property type="entry name" value="MANNONATE DEHYDRATASE"/>
    <property type="match status" value="1"/>
</dbReference>
<evidence type="ECO:0000256" key="4">
    <source>
        <dbReference type="ARBA" id="ARBA00007389"/>
    </source>
</evidence>
<keyword evidence="6 9" id="KW-0408">Iron</keyword>
<dbReference type="Pfam" id="PF03786">
    <property type="entry name" value="UxuA"/>
    <property type="match status" value="1"/>
</dbReference>
<comment type="cofactor">
    <cofactor evidence="9">
        <name>Fe(2+)</name>
        <dbReference type="ChEBI" id="CHEBI:29033"/>
    </cofactor>
    <cofactor evidence="9">
        <name>Mn(2+)</name>
        <dbReference type="ChEBI" id="CHEBI:29035"/>
    </cofactor>
</comment>
<reference evidence="10 11" key="1">
    <citation type="journal article" date="2014" name="ISME J.">
        <title>Adaptation of an abundant Roseobacter RCA organism to pelagic systems revealed by genomic and transcriptomic analyses.</title>
        <authorList>
            <person name="Voget S."/>
            <person name="Wemheuer B."/>
            <person name="Brinkhoff T."/>
            <person name="Vollmers J."/>
            <person name="Dietrich S."/>
            <person name="Giebel H.A."/>
            <person name="Beardsley C."/>
            <person name="Sardemann C."/>
            <person name="Bakenhus I."/>
            <person name="Billerbeck S."/>
            <person name="Daniel R."/>
            <person name="Simon M."/>
        </authorList>
    </citation>
    <scope>NUCLEOTIDE SEQUENCE [LARGE SCALE GENOMIC DNA]</scope>
    <source>
        <strain evidence="10 11">RCA23</strain>
    </source>
</reference>
<dbReference type="EC" id="4.2.1.8" evidence="5 9"/>
<dbReference type="GO" id="GO:0042840">
    <property type="term" value="P:D-glucuronate catabolic process"/>
    <property type="evidence" value="ECO:0007669"/>
    <property type="project" value="TreeGrafter"/>
</dbReference>
<dbReference type="SUPFAM" id="SSF51658">
    <property type="entry name" value="Xylose isomerase-like"/>
    <property type="match status" value="1"/>
</dbReference>
<comment type="pathway">
    <text evidence="3 9">Carbohydrate metabolism; pentose and glucuronate interconversion.</text>
</comment>
<accession>A0AAN0RGN5</accession>
<dbReference type="KEGG" id="ptp:RCA23_c02960"/>
<dbReference type="InterPro" id="IPR004628">
    <property type="entry name" value="Man_deHydtase"/>
</dbReference>
<dbReference type="GO" id="GO:0008927">
    <property type="term" value="F:mannonate dehydratase activity"/>
    <property type="evidence" value="ECO:0007669"/>
    <property type="project" value="UniProtKB-UniRule"/>
</dbReference>
<organism evidence="10 11">
    <name type="scientific">Planktomarina temperata RCA23</name>
    <dbReference type="NCBI Taxonomy" id="666509"/>
    <lineage>
        <taxon>Bacteria</taxon>
        <taxon>Pseudomonadati</taxon>
        <taxon>Pseudomonadota</taxon>
        <taxon>Alphaproteobacteria</taxon>
        <taxon>Rhodobacterales</taxon>
        <taxon>Paracoccaceae</taxon>
        <taxon>Planktomarina</taxon>
    </lineage>
</organism>
<keyword evidence="11" id="KW-1185">Reference proteome</keyword>
<evidence type="ECO:0000313" key="10">
    <source>
        <dbReference type="EMBL" id="AII85860.1"/>
    </source>
</evidence>
<evidence type="ECO:0000256" key="5">
    <source>
        <dbReference type="ARBA" id="ARBA00012927"/>
    </source>
</evidence>
<dbReference type="EMBL" id="CP003984">
    <property type="protein sequence ID" value="AII85860.1"/>
    <property type="molecule type" value="Genomic_DNA"/>
</dbReference>
<name>A0AAN0RGN5_9RHOB</name>
<evidence type="ECO:0000256" key="2">
    <source>
        <dbReference type="ARBA" id="ARBA00002713"/>
    </source>
</evidence>
<evidence type="ECO:0000256" key="6">
    <source>
        <dbReference type="ARBA" id="ARBA00023004"/>
    </source>
</evidence>
<comment type="catalytic activity">
    <reaction evidence="1 9">
        <text>D-mannonate = 2-dehydro-3-deoxy-D-gluconate + H2O</text>
        <dbReference type="Rhea" id="RHEA:20097"/>
        <dbReference type="ChEBI" id="CHEBI:15377"/>
        <dbReference type="ChEBI" id="CHEBI:17767"/>
        <dbReference type="ChEBI" id="CHEBI:57990"/>
        <dbReference type="EC" id="4.2.1.8"/>
    </reaction>
</comment>
<dbReference type="Gene3D" id="3.20.20.150">
    <property type="entry name" value="Divalent-metal-dependent TIM barrel enzymes"/>
    <property type="match status" value="1"/>
</dbReference>
<proteinExistence type="inferred from homology"/>
<evidence type="ECO:0000256" key="3">
    <source>
        <dbReference type="ARBA" id="ARBA00004892"/>
    </source>
</evidence>
<dbReference type="NCBIfam" id="NF003027">
    <property type="entry name" value="PRK03906.1"/>
    <property type="match status" value="1"/>
</dbReference>
<keyword evidence="8 9" id="KW-0456">Lyase</keyword>
<dbReference type="GO" id="GO:0030145">
    <property type="term" value="F:manganese ion binding"/>
    <property type="evidence" value="ECO:0007669"/>
    <property type="project" value="TreeGrafter"/>
</dbReference>
<gene>
    <name evidence="9 10" type="primary">uxuA</name>
    <name evidence="10" type="ORF">RCA23_c02960</name>
</gene>
<evidence type="ECO:0000313" key="11">
    <source>
        <dbReference type="Proteomes" id="UP000028680"/>
    </source>
</evidence>
<sequence>MVAMKQCWRWFGPGDQIPLDELHQVGVEGIVTALHERPPGTVWSAAQISERQRILRAAGYEWDVVESLPISEAIKTQGPEMQAHITAYKTSLEALAAANITTICYNFMPILDWTRTDLRAKQPHGGAAMRFDLIDFAVFDLHILQREEGVESYSEAQRAAAAERFNALSDDGKKQLQRNIIAGLPGANDSWSLGDVRALLHSYKGITRAQLRSHLIDFLSEVAPCAEALGLRLCCHPDDPPFSLLGLPRVMSSCADYSLVLNAVDLPANGATLCTGSLGVAEDFDGPAFVKTHGPRIHFAHLRNTKRIAGSDAARPDFFEAPHLEGDTDMVGTVRALMAEQTRRRAEGRADWQIPMRPDHGQELLSDLGGHSTPGYPLIGRMRGLAELRGLMASFGAHASEV</sequence>
<dbReference type="AlphaFoldDB" id="A0AAN0RGN5"/>
<evidence type="ECO:0000256" key="9">
    <source>
        <dbReference type="HAMAP-Rule" id="MF_00106"/>
    </source>
</evidence>
<dbReference type="Proteomes" id="UP000028680">
    <property type="component" value="Chromosome"/>
</dbReference>
<dbReference type="InterPro" id="IPR036237">
    <property type="entry name" value="Xyl_isomerase-like_sf"/>
</dbReference>
<protein>
    <recommendedName>
        <fullName evidence="5 9">Mannonate dehydratase</fullName>
        <ecNumber evidence="5 9">4.2.1.8</ecNumber>
    </recommendedName>
    <alternativeName>
        <fullName evidence="9">D-mannonate hydro-lyase</fullName>
    </alternativeName>
</protein>